<evidence type="ECO:0000256" key="1">
    <source>
        <dbReference type="SAM" id="MobiDB-lite"/>
    </source>
</evidence>
<evidence type="ECO:0000313" key="4">
    <source>
        <dbReference type="WBParaSite" id="PgR085_g049_t02"/>
    </source>
</evidence>
<accession>A0A915C503</accession>
<feature type="region of interest" description="Disordered" evidence="1">
    <location>
        <begin position="1"/>
        <end position="20"/>
    </location>
</feature>
<name>A0A915C503_PARUN</name>
<keyword evidence="2" id="KW-1133">Transmembrane helix</keyword>
<evidence type="ECO:0000313" key="3">
    <source>
        <dbReference type="Proteomes" id="UP000887569"/>
    </source>
</evidence>
<dbReference type="WBParaSite" id="PgR085_g049_t02">
    <property type="protein sequence ID" value="PgR085_g049_t02"/>
    <property type="gene ID" value="PgR085_g049"/>
</dbReference>
<protein>
    <submittedName>
        <fullName evidence="4">Uncharacterized protein</fullName>
    </submittedName>
</protein>
<proteinExistence type="predicted"/>
<keyword evidence="3" id="KW-1185">Reference proteome</keyword>
<reference evidence="4" key="1">
    <citation type="submission" date="2022-11" db="UniProtKB">
        <authorList>
            <consortium name="WormBaseParasite"/>
        </authorList>
    </citation>
    <scope>IDENTIFICATION</scope>
</reference>
<organism evidence="3 4">
    <name type="scientific">Parascaris univalens</name>
    <name type="common">Nematode worm</name>
    <dbReference type="NCBI Taxonomy" id="6257"/>
    <lineage>
        <taxon>Eukaryota</taxon>
        <taxon>Metazoa</taxon>
        <taxon>Ecdysozoa</taxon>
        <taxon>Nematoda</taxon>
        <taxon>Chromadorea</taxon>
        <taxon>Rhabditida</taxon>
        <taxon>Spirurina</taxon>
        <taxon>Ascaridomorpha</taxon>
        <taxon>Ascaridoidea</taxon>
        <taxon>Ascarididae</taxon>
        <taxon>Parascaris</taxon>
    </lineage>
</organism>
<evidence type="ECO:0000256" key="2">
    <source>
        <dbReference type="SAM" id="Phobius"/>
    </source>
</evidence>
<feature type="transmembrane region" description="Helical" evidence="2">
    <location>
        <begin position="31"/>
        <end position="51"/>
    </location>
</feature>
<keyword evidence="2" id="KW-0472">Membrane</keyword>
<keyword evidence="2" id="KW-0812">Transmembrane</keyword>
<dbReference type="AlphaFoldDB" id="A0A915C503"/>
<dbReference type="Proteomes" id="UP000887569">
    <property type="component" value="Unplaced"/>
</dbReference>
<sequence>MNGDKLRNENCPGDDFSSRRGSRWKMTISSAGYIILLVPLVVLSAALPSGLPESIRLKRGYGCDTCGGYGYGHGLGRLFYGTYGGGYNNNYGGTNIGSINVENISG</sequence>